<dbReference type="EMBL" id="QZEZ01000003">
    <property type="protein sequence ID" value="RJK96456.1"/>
    <property type="molecule type" value="Genomic_DNA"/>
</dbReference>
<gene>
    <name evidence="2" type="ORF">D5H78_09565</name>
</gene>
<comment type="caution">
    <text evidence="2">The sequence shown here is derived from an EMBL/GenBank/DDBJ whole genome shotgun (WGS) entry which is preliminary data.</text>
</comment>
<protein>
    <recommendedName>
        <fullName evidence="1">PKD domain-containing protein</fullName>
    </recommendedName>
</protein>
<proteinExistence type="predicted"/>
<dbReference type="Proteomes" id="UP000265614">
    <property type="component" value="Unassembled WGS sequence"/>
</dbReference>
<sequence>MFETVFAPACSSMTLPDEDGNIESDLCVGAGINPTCPADEFAMFAYRRLVGPPPAVIDNPDLAGWQGLGIVCFGPSETWDLADLTGIAREYLEDRVTQPDARVEPAAGALVNLPVIVHTDEAAEVGFDVTQPFPGRLSAVPSYAWSFSDGTVLEGAGRPYDGTSPTQHPEHYLAHTYGSAGAQEVVLEMTWTATFEVAGFTIPLEDIVFTDAAAVQVRSARSVLVDGR</sequence>
<evidence type="ECO:0000313" key="3">
    <source>
        <dbReference type="Proteomes" id="UP000265614"/>
    </source>
</evidence>
<dbReference type="RefSeq" id="WP_119950204.1">
    <property type="nucleotide sequence ID" value="NZ_QZEZ01000003.1"/>
</dbReference>
<reference evidence="2 3" key="1">
    <citation type="submission" date="2018-09" db="EMBL/GenBank/DDBJ databases">
        <title>YIM 75000 draft genome.</title>
        <authorList>
            <person name="Tang S."/>
            <person name="Feng Y."/>
        </authorList>
    </citation>
    <scope>NUCLEOTIDE SEQUENCE [LARGE SCALE GENOMIC DNA]</scope>
    <source>
        <strain evidence="2 3">YIM 75000</strain>
    </source>
</reference>
<dbReference type="InterPro" id="IPR000601">
    <property type="entry name" value="PKD_dom"/>
</dbReference>
<feature type="domain" description="PKD" evidence="1">
    <location>
        <begin position="142"/>
        <end position="190"/>
    </location>
</feature>
<name>A0A3A3Z4B7_9ACTN</name>
<dbReference type="OrthoDB" id="3808543at2"/>
<evidence type="ECO:0000259" key="1">
    <source>
        <dbReference type="PROSITE" id="PS50093"/>
    </source>
</evidence>
<evidence type="ECO:0000313" key="2">
    <source>
        <dbReference type="EMBL" id="RJK96456.1"/>
    </source>
</evidence>
<dbReference type="PROSITE" id="PS50093">
    <property type="entry name" value="PKD"/>
    <property type="match status" value="1"/>
</dbReference>
<dbReference type="AlphaFoldDB" id="A0A3A3Z4B7"/>
<keyword evidence="3" id="KW-1185">Reference proteome</keyword>
<organism evidence="2 3">
    <name type="scientific">Vallicoccus soli</name>
    <dbReference type="NCBI Taxonomy" id="2339232"/>
    <lineage>
        <taxon>Bacteria</taxon>
        <taxon>Bacillati</taxon>
        <taxon>Actinomycetota</taxon>
        <taxon>Actinomycetes</taxon>
        <taxon>Motilibacterales</taxon>
        <taxon>Vallicoccaceae</taxon>
        <taxon>Vallicoccus</taxon>
    </lineage>
</organism>
<accession>A0A3A3Z4B7</accession>